<evidence type="ECO:0000313" key="2">
    <source>
        <dbReference type="EMBL" id="PAD20499.1"/>
    </source>
</evidence>
<dbReference type="SUPFAM" id="SSF51658">
    <property type="entry name" value="Xylose isomerase-like"/>
    <property type="match status" value="1"/>
</dbReference>
<dbReference type="InterPro" id="IPR050312">
    <property type="entry name" value="IolE/XylAMocC-like"/>
</dbReference>
<dbReference type="OrthoDB" id="9801426at2"/>
<protein>
    <submittedName>
        <fullName evidence="2">AP endonuclease</fullName>
    </submittedName>
</protein>
<dbReference type="PANTHER" id="PTHR12110:SF53">
    <property type="entry name" value="BLR5974 PROTEIN"/>
    <property type="match status" value="1"/>
</dbReference>
<keyword evidence="2" id="KW-0540">Nuclease</keyword>
<dbReference type="PANTHER" id="PTHR12110">
    <property type="entry name" value="HYDROXYPYRUVATE ISOMERASE"/>
    <property type="match status" value="1"/>
</dbReference>
<organism evidence="2 3">
    <name type="scientific">Terribacillus saccharophilus</name>
    <dbReference type="NCBI Taxonomy" id="361277"/>
    <lineage>
        <taxon>Bacteria</taxon>
        <taxon>Bacillati</taxon>
        <taxon>Bacillota</taxon>
        <taxon>Bacilli</taxon>
        <taxon>Bacillales</taxon>
        <taxon>Bacillaceae</taxon>
        <taxon>Terribacillus</taxon>
    </lineage>
</organism>
<evidence type="ECO:0000313" key="3">
    <source>
        <dbReference type="Proteomes" id="UP000216013"/>
    </source>
</evidence>
<gene>
    <name evidence="2" type="ORF">CHH64_13225</name>
</gene>
<dbReference type="EMBL" id="NPBV01000022">
    <property type="protein sequence ID" value="PAD20499.1"/>
    <property type="molecule type" value="Genomic_DNA"/>
</dbReference>
<accession>A0A268A8T6</accession>
<reference evidence="2 3" key="1">
    <citation type="submission" date="2017-07" db="EMBL/GenBank/DDBJ databases">
        <title>Isolation and whole genome analysis of endospore-forming bacteria from heroin.</title>
        <authorList>
            <person name="Kalinowski J."/>
            <person name="Ahrens B."/>
            <person name="Al-Dilaimi A."/>
            <person name="Winkler A."/>
            <person name="Wibberg D."/>
            <person name="Schleenbecker U."/>
            <person name="Ruckert C."/>
            <person name="Wolfel R."/>
            <person name="Grass G."/>
        </authorList>
    </citation>
    <scope>NUCLEOTIDE SEQUENCE [LARGE SCALE GENOMIC DNA]</scope>
    <source>
        <strain evidence="2 3">7528</strain>
    </source>
</reference>
<dbReference type="AlphaFoldDB" id="A0A268A8T6"/>
<feature type="domain" description="Xylose isomerase-like TIM barrel" evidence="1">
    <location>
        <begin position="40"/>
        <end position="284"/>
    </location>
</feature>
<dbReference type="GO" id="GO:0004519">
    <property type="term" value="F:endonuclease activity"/>
    <property type="evidence" value="ECO:0007669"/>
    <property type="project" value="UniProtKB-KW"/>
</dbReference>
<sequence length="328" mass="37987">MKFSTRLNSFKTQPENFFGSIDQKSLSVFDYISRMATVDGLTHVELNYPEHFEHTTVEEVKRFLTEKQLHVSGIALRFKNHYTFGEYANQDSQIRNKAIKETMEAIEVCNELGGEVTTIWLANDGFDYAFQMDYEKAYNKIVDALKQITSSYPENKISFEYKPYQPRAFSLIGNISTTLMLLEEVGSQNMGVTLDFCHMLMTKENPAYSLALAARKNRLMGFHLNDGHKDNDDGLMLGSVHFMQTLEFIYYAKRYNYNGLIYFDTFPLREDPVKECEQNIKMYKALDAFLDRFGLEKIEEIIQSGDALEAQKLLYIFTQQQTLSTNTL</sequence>
<proteinExistence type="predicted"/>
<dbReference type="Gene3D" id="3.20.20.150">
    <property type="entry name" value="Divalent-metal-dependent TIM barrel enzymes"/>
    <property type="match status" value="1"/>
</dbReference>
<dbReference type="RefSeq" id="WP_095233125.1">
    <property type="nucleotide sequence ID" value="NZ_NPBD01000001.1"/>
</dbReference>
<keyword evidence="2" id="KW-0255">Endonuclease</keyword>
<dbReference type="Proteomes" id="UP000216013">
    <property type="component" value="Unassembled WGS sequence"/>
</dbReference>
<comment type="caution">
    <text evidence="2">The sequence shown here is derived from an EMBL/GenBank/DDBJ whole genome shotgun (WGS) entry which is preliminary data.</text>
</comment>
<dbReference type="Pfam" id="PF01261">
    <property type="entry name" value="AP_endonuc_2"/>
    <property type="match status" value="1"/>
</dbReference>
<keyword evidence="2" id="KW-0378">Hydrolase</keyword>
<dbReference type="InterPro" id="IPR036237">
    <property type="entry name" value="Xyl_isomerase-like_sf"/>
</dbReference>
<dbReference type="InterPro" id="IPR013022">
    <property type="entry name" value="Xyl_isomerase-like_TIM-brl"/>
</dbReference>
<name>A0A268A8T6_9BACI</name>
<evidence type="ECO:0000259" key="1">
    <source>
        <dbReference type="Pfam" id="PF01261"/>
    </source>
</evidence>